<feature type="region of interest" description="Disordered" evidence="1">
    <location>
        <begin position="1"/>
        <end position="36"/>
    </location>
</feature>
<name>A0A1F7ZUM1_9EURO</name>
<feature type="compositionally biased region" description="Basic and acidic residues" evidence="1">
    <location>
        <begin position="7"/>
        <end position="24"/>
    </location>
</feature>
<sequence>MSHLLHKVKEAVTGHHHDSKEHRNQAGSSDAGKHES</sequence>
<dbReference type="GeneID" id="34452263"/>
<gene>
    <name evidence="2" type="ORF">ABOM_008873</name>
</gene>
<evidence type="ECO:0000313" key="2">
    <source>
        <dbReference type="EMBL" id="OGM43156.1"/>
    </source>
</evidence>
<dbReference type="OrthoDB" id="4439402at2759"/>
<organism evidence="2 3">
    <name type="scientific">Aspergillus bombycis</name>
    <dbReference type="NCBI Taxonomy" id="109264"/>
    <lineage>
        <taxon>Eukaryota</taxon>
        <taxon>Fungi</taxon>
        <taxon>Dikarya</taxon>
        <taxon>Ascomycota</taxon>
        <taxon>Pezizomycotina</taxon>
        <taxon>Eurotiomycetes</taxon>
        <taxon>Eurotiomycetidae</taxon>
        <taxon>Eurotiales</taxon>
        <taxon>Aspergillaceae</taxon>
        <taxon>Aspergillus</taxon>
    </lineage>
</organism>
<accession>A0A1F7ZUM1</accession>
<dbReference type="RefSeq" id="XP_022386873.1">
    <property type="nucleotide sequence ID" value="XM_022536002.1"/>
</dbReference>
<evidence type="ECO:0000313" key="3">
    <source>
        <dbReference type="Proteomes" id="UP000179179"/>
    </source>
</evidence>
<keyword evidence="3" id="KW-1185">Reference proteome</keyword>
<dbReference type="EMBL" id="LYCR01000075">
    <property type="protein sequence ID" value="OGM43156.1"/>
    <property type="molecule type" value="Genomic_DNA"/>
</dbReference>
<protein>
    <submittedName>
        <fullName evidence="2">Uncharacterized protein</fullName>
    </submittedName>
</protein>
<proteinExistence type="predicted"/>
<dbReference type="Proteomes" id="UP000179179">
    <property type="component" value="Unassembled WGS sequence"/>
</dbReference>
<comment type="caution">
    <text evidence="2">The sequence shown here is derived from an EMBL/GenBank/DDBJ whole genome shotgun (WGS) entry which is preliminary data.</text>
</comment>
<evidence type="ECO:0000256" key="1">
    <source>
        <dbReference type="SAM" id="MobiDB-lite"/>
    </source>
</evidence>
<dbReference type="AlphaFoldDB" id="A0A1F7ZUM1"/>
<reference evidence="2 3" key="1">
    <citation type="journal article" date="2016" name="Genome Biol. Evol.">
        <title>Draft genome sequence of an aflatoxigenic Aspergillus species, A. bombycis.</title>
        <authorList>
            <person name="Moore G.G."/>
            <person name="Mack B.M."/>
            <person name="Beltz S.B."/>
            <person name="Gilbert M.K."/>
        </authorList>
    </citation>
    <scope>NUCLEOTIDE SEQUENCE [LARGE SCALE GENOMIC DNA]</scope>
    <source>
        <strain evidence="3">NRRL 26010</strain>
    </source>
</reference>